<keyword evidence="1" id="KW-0378">Hydrolase</keyword>
<proteinExistence type="predicted"/>
<keyword evidence="2" id="KW-1185">Reference proteome</keyword>
<accession>A0A542XAG2</accession>
<protein>
    <submittedName>
        <fullName evidence="1">NTP pyrophosphatase (Non-canonical NTP hydrolase)</fullName>
    </submittedName>
</protein>
<evidence type="ECO:0000313" key="1">
    <source>
        <dbReference type="EMBL" id="TQL32832.1"/>
    </source>
</evidence>
<dbReference type="GO" id="GO:0009143">
    <property type="term" value="P:nucleoside triphosphate catabolic process"/>
    <property type="evidence" value="ECO:0007669"/>
    <property type="project" value="InterPro"/>
</dbReference>
<reference evidence="1 2" key="1">
    <citation type="submission" date="2019-06" db="EMBL/GenBank/DDBJ databases">
        <title>Sequencing the genomes of 1000 actinobacteria strains.</title>
        <authorList>
            <person name="Klenk H.-P."/>
        </authorList>
    </citation>
    <scope>NUCLEOTIDE SEQUENCE [LARGE SCALE GENOMIC DNA]</scope>
    <source>
        <strain evidence="1 2">DSM 24617</strain>
    </source>
</reference>
<evidence type="ECO:0000313" key="2">
    <source>
        <dbReference type="Proteomes" id="UP000318336"/>
    </source>
</evidence>
<dbReference type="OrthoDB" id="9791898at2"/>
<dbReference type="InterPro" id="IPR052555">
    <property type="entry name" value="dCTP_Pyrophosphatase"/>
</dbReference>
<dbReference type="EMBL" id="VFOK01000001">
    <property type="protein sequence ID" value="TQL32832.1"/>
    <property type="molecule type" value="Genomic_DNA"/>
</dbReference>
<dbReference type="SUPFAM" id="SSF101386">
    <property type="entry name" value="all-alpha NTP pyrophosphatases"/>
    <property type="match status" value="1"/>
</dbReference>
<dbReference type="AlphaFoldDB" id="A0A542XAG2"/>
<gene>
    <name evidence="1" type="ORF">FB554_0965</name>
</gene>
<dbReference type="GO" id="GO:0047429">
    <property type="term" value="F:nucleoside triphosphate diphosphatase activity"/>
    <property type="evidence" value="ECO:0007669"/>
    <property type="project" value="InterPro"/>
</dbReference>
<dbReference type="InterPro" id="IPR025984">
    <property type="entry name" value="DCTPP"/>
</dbReference>
<dbReference type="PANTHER" id="PTHR46523">
    <property type="entry name" value="DCTP PYROPHOSPHATASE 1"/>
    <property type="match status" value="1"/>
</dbReference>
<name>A0A542XAG2_9MICO</name>
<dbReference type="Gene3D" id="1.10.287.1080">
    <property type="entry name" value="MazG-like"/>
    <property type="match status" value="1"/>
</dbReference>
<dbReference type="CDD" id="cd11537">
    <property type="entry name" value="NTP-PPase_RS21-C6_like"/>
    <property type="match status" value="1"/>
</dbReference>
<dbReference type="Pfam" id="PF12643">
    <property type="entry name" value="MazG-like"/>
    <property type="match status" value="1"/>
</dbReference>
<dbReference type="Proteomes" id="UP000318336">
    <property type="component" value="Unassembled WGS sequence"/>
</dbReference>
<sequence length="115" mass="13519">MSELHVREWQDRLRRFAEHRDWEQFHTPKNLVMALSVEVAELVEIFQWLTPEQSTEVMGTKRAQDVRDEVADSLTYLLRLADMLNVDLDAAMADKFQRAADRYPVDEVRGSAEKR</sequence>
<comment type="caution">
    <text evidence="1">The sequence shown here is derived from an EMBL/GenBank/DDBJ whole genome shotgun (WGS) entry which is preliminary data.</text>
</comment>
<dbReference type="PIRSF" id="PIRSF029826">
    <property type="entry name" value="UCP029826_pph"/>
    <property type="match status" value="1"/>
</dbReference>
<organism evidence="1 2">
    <name type="scientific">Barrientosiimonas humi</name>
    <dbReference type="NCBI Taxonomy" id="999931"/>
    <lineage>
        <taxon>Bacteria</taxon>
        <taxon>Bacillati</taxon>
        <taxon>Actinomycetota</taxon>
        <taxon>Actinomycetes</taxon>
        <taxon>Micrococcales</taxon>
        <taxon>Dermacoccaceae</taxon>
        <taxon>Barrientosiimonas</taxon>
    </lineage>
</organism>
<dbReference type="PANTHER" id="PTHR46523:SF1">
    <property type="entry name" value="DCTP PYROPHOSPHATASE 1"/>
    <property type="match status" value="1"/>
</dbReference>